<gene>
    <name evidence="1" type="ORF">VE01_10051</name>
</gene>
<sequence>MSINPQTQSPFLTRLLTLPPELRDAIYLSLWRSHGLRQHIIWHGNDSSGRHFCSWPCTTDFSAADNLQRDVDELRIRLGVRLGDNMGGFGPGKDPEVSVLTRHLQSPWMNHWACGERAAEVHGIDANWGFQTAGVKCWKTHSTGGRKELVPSWSPYLPMLLSCKLLSEECLKSIYESTTFILTDLTTIQTFLGYCALHPAIKKRSKQGITPPAFFKHARSLELALMPDFPSALLCAAYDLPDLPHRHSVYDFHWLHLPRFQNLQNLNIWVSARSLTMADPKSDQSYGFTGITEHDAAALEGILTHLSPVAKVTLSTPLAPSVGPPEEEEGYLDGVKARVYKRGSGDRFHPPLYPIEPGGRFDGVIYTSPTREVRLSINGGMPLLMKKA</sequence>
<evidence type="ECO:0000313" key="2">
    <source>
        <dbReference type="Proteomes" id="UP000091956"/>
    </source>
</evidence>
<evidence type="ECO:0000313" key="1">
    <source>
        <dbReference type="EMBL" id="OBT92177.2"/>
    </source>
</evidence>
<proteinExistence type="predicted"/>
<name>A0A1B8G8N3_9PEZI</name>
<accession>A0A1B8G8N3</accession>
<dbReference type="STRING" id="342668.A0A1B8G8N3"/>
<dbReference type="Proteomes" id="UP000091956">
    <property type="component" value="Unassembled WGS sequence"/>
</dbReference>
<reference evidence="1 2" key="1">
    <citation type="submission" date="2016-03" db="EMBL/GenBank/DDBJ databases">
        <title>Comparative genomics of Pseudogymnoascus destructans, the fungus causing white-nose syndrome of bats.</title>
        <authorList>
            <person name="Palmer J.M."/>
            <person name="Drees K.P."/>
            <person name="Foster J.T."/>
            <person name="Lindner D.L."/>
        </authorList>
    </citation>
    <scope>NUCLEOTIDE SEQUENCE [LARGE SCALE GENOMIC DNA]</scope>
    <source>
        <strain evidence="1 2">UAMH 10579</strain>
    </source>
</reference>
<dbReference type="RefSeq" id="XP_059319293.1">
    <property type="nucleotide sequence ID" value="XM_059464123.1"/>
</dbReference>
<protein>
    <submittedName>
        <fullName evidence="1">Uncharacterized protein</fullName>
    </submittedName>
</protein>
<organism evidence="1 2">
    <name type="scientific">Pseudogymnoascus verrucosus</name>
    <dbReference type="NCBI Taxonomy" id="342668"/>
    <lineage>
        <taxon>Eukaryota</taxon>
        <taxon>Fungi</taxon>
        <taxon>Dikarya</taxon>
        <taxon>Ascomycota</taxon>
        <taxon>Pezizomycotina</taxon>
        <taxon>Leotiomycetes</taxon>
        <taxon>Thelebolales</taxon>
        <taxon>Thelebolaceae</taxon>
        <taxon>Pseudogymnoascus</taxon>
    </lineage>
</organism>
<dbReference type="AlphaFoldDB" id="A0A1B8G8N3"/>
<dbReference type="GeneID" id="28843437"/>
<keyword evidence="2" id="KW-1185">Reference proteome</keyword>
<dbReference type="EMBL" id="KV460272">
    <property type="protein sequence ID" value="OBT92177.2"/>
    <property type="molecule type" value="Genomic_DNA"/>
</dbReference>
<reference evidence="2" key="2">
    <citation type="journal article" date="2018" name="Nat. Commun.">
        <title>Extreme sensitivity to ultraviolet light in the fungal pathogen causing white-nose syndrome of bats.</title>
        <authorList>
            <person name="Palmer J.M."/>
            <person name="Drees K.P."/>
            <person name="Foster J.T."/>
            <person name="Lindner D.L."/>
        </authorList>
    </citation>
    <scope>NUCLEOTIDE SEQUENCE [LARGE SCALE GENOMIC DNA]</scope>
    <source>
        <strain evidence="2">UAMH 10579</strain>
    </source>
</reference>